<proteinExistence type="predicted"/>
<protein>
    <submittedName>
        <fullName evidence="2">Uncharacterized protein</fullName>
    </submittedName>
</protein>
<accession>A0ABQ4ZAB2</accession>
<dbReference type="Proteomes" id="UP001151760">
    <property type="component" value="Unassembled WGS sequence"/>
</dbReference>
<evidence type="ECO:0000313" key="3">
    <source>
        <dbReference type="Proteomes" id="UP001151760"/>
    </source>
</evidence>
<evidence type="ECO:0000256" key="1">
    <source>
        <dbReference type="SAM" id="MobiDB-lite"/>
    </source>
</evidence>
<feature type="region of interest" description="Disordered" evidence="1">
    <location>
        <begin position="58"/>
        <end position="85"/>
    </location>
</feature>
<keyword evidence="3" id="KW-1185">Reference proteome</keyword>
<name>A0ABQ4ZAB2_9ASTR</name>
<reference evidence="2" key="1">
    <citation type="journal article" date="2022" name="Int. J. Mol. Sci.">
        <title>Draft Genome of Tanacetum Coccineum: Genomic Comparison of Closely Related Tanacetum-Family Plants.</title>
        <authorList>
            <person name="Yamashiro T."/>
            <person name="Shiraishi A."/>
            <person name="Nakayama K."/>
            <person name="Satake H."/>
        </authorList>
    </citation>
    <scope>NUCLEOTIDE SEQUENCE</scope>
</reference>
<evidence type="ECO:0000313" key="2">
    <source>
        <dbReference type="EMBL" id="GJS87015.1"/>
    </source>
</evidence>
<dbReference type="EMBL" id="BQNB010011164">
    <property type="protein sequence ID" value="GJS87015.1"/>
    <property type="molecule type" value="Genomic_DNA"/>
</dbReference>
<organism evidence="2 3">
    <name type="scientific">Tanacetum coccineum</name>
    <dbReference type="NCBI Taxonomy" id="301880"/>
    <lineage>
        <taxon>Eukaryota</taxon>
        <taxon>Viridiplantae</taxon>
        <taxon>Streptophyta</taxon>
        <taxon>Embryophyta</taxon>
        <taxon>Tracheophyta</taxon>
        <taxon>Spermatophyta</taxon>
        <taxon>Magnoliopsida</taxon>
        <taxon>eudicotyledons</taxon>
        <taxon>Gunneridae</taxon>
        <taxon>Pentapetalae</taxon>
        <taxon>asterids</taxon>
        <taxon>campanulids</taxon>
        <taxon>Asterales</taxon>
        <taxon>Asteraceae</taxon>
        <taxon>Asteroideae</taxon>
        <taxon>Anthemideae</taxon>
        <taxon>Anthemidinae</taxon>
        <taxon>Tanacetum</taxon>
    </lineage>
</organism>
<gene>
    <name evidence="2" type="ORF">Tco_0769651</name>
</gene>
<reference evidence="2" key="2">
    <citation type="submission" date="2022-01" db="EMBL/GenBank/DDBJ databases">
        <authorList>
            <person name="Yamashiro T."/>
            <person name="Shiraishi A."/>
            <person name="Satake H."/>
            <person name="Nakayama K."/>
        </authorList>
    </citation>
    <scope>NUCLEOTIDE SEQUENCE</scope>
</reference>
<comment type="caution">
    <text evidence="2">The sequence shown here is derived from an EMBL/GenBank/DDBJ whole genome shotgun (WGS) entry which is preliminary data.</text>
</comment>
<sequence>MIVSLFSEARVSSPSIIYIEGIEVITSIGVSQILYEMESCENDGAVFVVIGTVWSTSKKQEGERKQVEKGDKQQERKERSRKQEKFSKNFEQVDPIIGGVLRGGRTVKDGVLDQACNGDHKNASSKDYSFVWQNVPPQPCTNIAVDIKLLLNTTDISMRSTHSA</sequence>